<evidence type="ECO:0000313" key="1">
    <source>
        <dbReference type="EMBL" id="MUG74034.1"/>
    </source>
</evidence>
<dbReference type="EMBL" id="WNZX01000041">
    <property type="protein sequence ID" value="MUG74034.1"/>
    <property type="molecule type" value="Genomic_DNA"/>
</dbReference>
<sequence>MEQLAKLLELSDIHMFEELNGAFVCNLNQDKVLIIKKITMLEEVQELVYTLPRLKEKLRESMINIQNTAEVEDLHLSKFLWDMYVIGLHHIEHEEEKFNEIDVAKFQRNRFVARKIIIEYTDDEELKAHFDQLVLPERTLNKLLQTYVNQGSDYQPEEIEGLLSKINEIVR</sequence>
<keyword evidence="2" id="KW-1185">Reference proteome</keyword>
<dbReference type="AlphaFoldDB" id="A0A7X3CWC7"/>
<gene>
    <name evidence="1" type="ORF">GNP93_26015</name>
</gene>
<organism evidence="1 2">
    <name type="scientific">Paenibacillus validus</name>
    <dbReference type="NCBI Taxonomy" id="44253"/>
    <lineage>
        <taxon>Bacteria</taxon>
        <taxon>Bacillati</taxon>
        <taxon>Bacillota</taxon>
        <taxon>Bacilli</taxon>
        <taxon>Bacillales</taxon>
        <taxon>Paenibacillaceae</taxon>
        <taxon>Paenibacillus</taxon>
    </lineage>
</organism>
<reference evidence="1 2" key="1">
    <citation type="submission" date="2019-11" db="EMBL/GenBank/DDBJ databases">
        <title>Draft genome sequences of five Paenibacillus species of dairy origin.</title>
        <authorList>
            <person name="Olajide A.M."/>
            <person name="Chen S."/>
            <person name="Lapointe G."/>
        </authorList>
    </citation>
    <scope>NUCLEOTIDE SEQUENCE [LARGE SCALE GENOMIC DNA]</scope>
    <source>
        <strain evidence="1 2">2CS3</strain>
    </source>
</reference>
<evidence type="ECO:0000313" key="2">
    <source>
        <dbReference type="Proteomes" id="UP000450917"/>
    </source>
</evidence>
<name>A0A7X3CWC7_9BACL</name>
<accession>A0A7X3CWC7</accession>
<protein>
    <submittedName>
        <fullName evidence="1">Uncharacterized protein</fullName>
    </submittedName>
</protein>
<comment type="caution">
    <text evidence="1">The sequence shown here is derived from an EMBL/GenBank/DDBJ whole genome shotgun (WGS) entry which is preliminary data.</text>
</comment>
<dbReference type="RefSeq" id="WP_155615835.1">
    <property type="nucleotide sequence ID" value="NZ_WNZX01000041.1"/>
</dbReference>
<proteinExistence type="predicted"/>
<dbReference type="Proteomes" id="UP000450917">
    <property type="component" value="Unassembled WGS sequence"/>
</dbReference>